<dbReference type="Pfam" id="PF00742">
    <property type="entry name" value="Homoserine_dh"/>
    <property type="match status" value="1"/>
</dbReference>
<dbReference type="EMBL" id="JAQMWT010000148">
    <property type="protein sequence ID" value="KAJ8609175.1"/>
    <property type="molecule type" value="Genomic_DNA"/>
</dbReference>
<reference evidence="14" key="1">
    <citation type="submission" date="2023-01" db="EMBL/GenBank/DDBJ databases">
        <title>Metagenome sequencing of chrysophaentin producing Chrysophaeum taylorii.</title>
        <authorList>
            <person name="Davison J."/>
            <person name="Bewley C."/>
        </authorList>
    </citation>
    <scope>NUCLEOTIDE SEQUENCE</scope>
    <source>
        <strain evidence="14">NIES-1699</strain>
    </source>
</reference>
<feature type="domain" description="Aspartate/homoserine dehydrogenase NAD-binding" evidence="13">
    <location>
        <begin position="9"/>
        <end position="112"/>
    </location>
</feature>
<dbReference type="FunFam" id="3.30.360.10:FF:000005">
    <property type="entry name" value="Homoserine dehydrogenase"/>
    <property type="match status" value="1"/>
</dbReference>
<evidence type="ECO:0000256" key="2">
    <source>
        <dbReference type="ARBA" id="ARBA00005062"/>
    </source>
</evidence>
<keyword evidence="8 10" id="KW-0560">Oxidoreductase</keyword>
<evidence type="ECO:0000256" key="8">
    <source>
        <dbReference type="ARBA" id="ARBA00023002"/>
    </source>
</evidence>
<evidence type="ECO:0000256" key="5">
    <source>
        <dbReference type="ARBA" id="ARBA00013376"/>
    </source>
</evidence>
<dbReference type="GO" id="GO:0050661">
    <property type="term" value="F:NADP binding"/>
    <property type="evidence" value="ECO:0007669"/>
    <property type="project" value="InterPro"/>
</dbReference>
<keyword evidence="15" id="KW-1185">Reference proteome</keyword>
<keyword evidence="10" id="KW-0521">NADP</keyword>
<dbReference type="InterPro" id="IPR005106">
    <property type="entry name" value="Asp/hSer_DH_NAD-bd"/>
</dbReference>
<dbReference type="AlphaFoldDB" id="A0AAD7XSB3"/>
<dbReference type="Pfam" id="PF03447">
    <property type="entry name" value="NAD_binding_3"/>
    <property type="match status" value="1"/>
</dbReference>
<evidence type="ECO:0000256" key="11">
    <source>
        <dbReference type="RuleBase" id="RU004171"/>
    </source>
</evidence>
<dbReference type="InterPro" id="IPR036291">
    <property type="entry name" value="NAD(P)-bd_dom_sf"/>
</dbReference>
<dbReference type="InterPro" id="IPR001342">
    <property type="entry name" value="HDH_cat"/>
</dbReference>
<comment type="caution">
    <text evidence="14">The sequence shown here is derived from an EMBL/GenBank/DDBJ whole genome shotgun (WGS) entry which is preliminary data.</text>
</comment>
<dbReference type="Gene3D" id="3.40.50.720">
    <property type="entry name" value="NAD(P)-binding Rossmann-like Domain"/>
    <property type="match status" value="1"/>
</dbReference>
<dbReference type="PANTHER" id="PTHR43331:SF1">
    <property type="entry name" value="HOMOSERINE DEHYDROGENASE"/>
    <property type="match status" value="1"/>
</dbReference>
<dbReference type="GO" id="GO:0009088">
    <property type="term" value="P:threonine biosynthetic process"/>
    <property type="evidence" value="ECO:0007669"/>
    <property type="project" value="UniProtKB-KW"/>
</dbReference>
<dbReference type="Gene3D" id="3.30.70.260">
    <property type="match status" value="1"/>
</dbReference>
<evidence type="ECO:0000259" key="12">
    <source>
        <dbReference type="Pfam" id="PF00742"/>
    </source>
</evidence>
<evidence type="ECO:0000256" key="10">
    <source>
        <dbReference type="RuleBase" id="RU000579"/>
    </source>
</evidence>
<proteinExistence type="inferred from homology"/>
<dbReference type="InterPro" id="IPR019811">
    <property type="entry name" value="HDH_CS"/>
</dbReference>
<evidence type="ECO:0000256" key="9">
    <source>
        <dbReference type="ARBA" id="ARBA00023167"/>
    </source>
</evidence>
<name>A0AAD7XSB3_9STRA</name>
<evidence type="ECO:0000256" key="1">
    <source>
        <dbReference type="ARBA" id="ARBA00005056"/>
    </source>
</evidence>
<feature type="domain" description="Homoserine dehydrogenase catalytic" evidence="12">
    <location>
        <begin position="126"/>
        <end position="306"/>
    </location>
</feature>
<comment type="pathway">
    <text evidence="2 10">Amino-acid biosynthesis; L-methionine biosynthesis via de novo pathway; L-homoserine from L-aspartate: step 3/3.</text>
</comment>
<dbReference type="EC" id="1.1.1.3" evidence="4 10"/>
<dbReference type="GO" id="GO:0009086">
    <property type="term" value="P:methionine biosynthetic process"/>
    <property type="evidence" value="ECO:0007669"/>
    <property type="project" value="UniProtKB-KW"/>
</dbReference>
<keyword evidence="9 10" id="KW-0486">Methionine biosynthesis</keyword>
<comment type="catalytic activity">
    <reaction evidence="10">
        <text>L-homoserine + NADP(+) = L-aspartate 4-semialdehyde + NADPH + H(+)</text>
        <dbReference type="Rhea" id="RHEA:15761"/>
        <dbReference type="ChEBI" id="CHEBI:15378"/>
        <dbReference type="ChEBI" id="CHEBI:57476"/>
        <dbReference type="ChEBI" id="CHEBI:57783"/>
        <dbReference type="ChEBI" id="CHEBI:58349"/>
        <dbReference type="ChEBI" id="CHEBI:537519"/>
        <dbReference type="EC" id="1.1.1.3"/>
    </reaction>
</comment>
<keyword evidence="6 10" id="KW-0028">Amino-acid biosynthesis</keyword>
<dbReference type="SUPFAM" id="SSF51735">
    <property type="entry name" value="NAD(P)-binding Rossmann-fold domains"/>
    <property type="match status" value="1"/>
</dbReference>
<dbReference type="InterPro" id="IPR016204">
    <property type="entry name" value="HDH"/>
</dbReference>
<comment type="pathway">
    <text evidence="1 10">Amino-acid biosynthesis; L-threonine biosynthesis; L-threonine from L-aspartate: step 3/5.</text>
</comment>
<dbReference type="PANTHER" id="PTHR43331">
    <property type="entry name" value="HOMOSERINE DEHYDROGENASE"/>
    <property type="match status" value="1"/>
</dbReference>
<evidence type="ECO:0000313" key="14">
    <source>
        <dbReference type="EMBL" id="KAJ8609175.1"/>
    </source>
</evidence>
<dbReference type="Gene3D" id="3.30.360.10">
    <property type="entry name" value="Dihydrodipicolinate Reductase, domain 2"/>
    <property type="match status" value="1"/>
</dbReference>
<accession>A0AAD7XSB3</accession>
<organism evidence="14 15">
    <name type="scientific">Chrysophaeum taylorii</name>
    <dbReference type="NCBI Taxonomy" id="2483200"/>
    <lineage>
        <taxon>Eukaryota</taxon>
        <taxon>Sar</taxon>
        <taxon>Stramenopiles</taxon>
        <taxon>Ochrophyta</taxon>
        <taxon>Pelagophyceae</taxon>
        <taxon>Pelagomonadales</taxon>
        <taxon>Pelagomonadaceae</taxon>
        <taxon>Chrysophaeum</taxon>
    </lineage>
</organism>
<gene>
    <name evidence="14" type="ORF">CTAYLR_008419</name>
</gene>
<dbReference type="PROSITE" id="PS01042">
    <property type="entry name" value="HOMOSER_DHGENASE"/>
    <property type="match status" value="1"/>
</dbReference>
<evidence type="ECO:0000256" key="6">
    <source>
        <dbReference type="ARBA" id="ARBA00022605"/>
    </source>
</evidence>
<dbReference type="GO" id="GO:0004412">
    <property type="term" value="F:homoserine dehydrogenase activity"/>
    <property type="evidence" value="ECO:0007669"/>
    <property type="project" value="UniProtKB-EC"/>
</dbReference>
<dbReference type="NCBIfam" id="NF004976">
    <property type="entry name" value="PRK06349.1"/>
    <property type="match status" value="1"/>
</dbReference>
<evidence type="ECO:0000256" key="7">
    <source>
        <dbReference type="ARBA" id="ARBA00022697"/>
    </source>
</evidence>
<keyword evidence="7 10" id="KW-0791">Threonine biosynthesis</keyword>
<dbReference type="SUPFAM" id="SSF55347">
    <property type="entry name" value="Glyceraldehyde-3-phosphate dehydrogenase-like, C-terminal domain"/>
    <property type="match status" value="1"/>
</dbReference>
<evidence type="ECO:0000313" key="15">
    <source>
        <dbReference type="Proteomes" id="UP001230188"/>
    </source>
</evidence>
<evidence type="ECO:0000256" key="3">
    <source>
        <dbReference type="ARBA" id="ARBA00006753"/>
    </source>
</evidence>
<evidence type="ECO:0000256" key="4">
    <source>
        <dbReference type="ARBA" id="ARBA00013213"/>
    </source>
</evidence>
<comment type="similarity">
    <text evidence="3 11">Belongs to the homoserine dehydrogenase family.</text>
</comment>
<protein>
    <recommendedName>
        <fullName evidence="5 10">Homoserine dehydrogenase</fullName>
        <ecNumber evidence="4 10">1.1.1.3</ecNumber>
    </recommendedName>
</protein>
<sequence length="413" mass="42969">MAKKIGIVGGGVVGGGVYEILTSKFPHVCTVQSVAVRDLSKPRAWASAGTKFVDRWEAVVEDPEVEVVVEVMGGTTTAKECVFRALELGKAVVTANKALLAEYTDEVVGKAKGPLGFEAAVCGGIPIIATLQQHLAGDEISSVSGIMNGTTNFMLSKMESSNVDYGDVLKEAQELGFAEADPTADVEGHDVRAKIALLAKLAFGTTVSVEAIPTLGISRIQAVDFDYAKLLGATIRLLGTARKDGESLSVYVAPHVVPATHPAGFASATGPTNVVSIDSKQLGVASLRGAGAGRYPTARSIVADVLRVCAGATVPPFPDPNPNLTLTSDYASRFYVRVIAADQLGIVKAIGEMAERNVVSINAILQNPITDPTNMAFVVTTDAVKHSAVQAFAADVASAPFALSPPLVLNILD</sequence>
<evidence type="ECO:0000259" key="13">
    <source>
        <dbReference type="Pfam" id="PF03447"/>
    </source>
</evidence>
<dbReference type="Proteomes" id="UP001230188">
    <property type="component" value="Unassembled WGS sequence"/>
</dbReference>
<dbReference type="PIRSF" id="PIRSF000098">
    <property type="entry name" value="Homoser_dehydrog"/>
    <property type="match status" value="1"/>
</dbReference>